<evidence type="ECO:0000313" key="2">
    <source>
        <dbReference type="Proteomes" id="UP000051297"/>
    </source>
</evidence>
<dbReference type="AlphaFoldDB" id="A0A0T5ZWP6"/>
<accession>A0A0T5ZWP6</accession>
<gene>
    <name evidence="1" type="ORF">XU08_C0007G0019</name>
</gene>
<dbReference type="Proteomes" id="UP000051297">
    <property type="component" value="Unassembled WGS sequence"/>
</dbReference>
<dbReference type="EMBL" id="LDXK01000007">
    <property type="protein sequence ID" value="KRT67199.1"/>
    <property type="molecule type" value="Genomic_DNA"/>
</dbReference>
<protein>
    <submittedName>
        <fullName evidence="1">Uncharacterized protein</fullName>
    </submittedName>
</protein>
<evidence type="ECO:0000313" key="1">
    <source>
        <dbReference type="EMBL" id="KRT67199.1"/>
    </source>
</evidence>
<organism evidence="1 2">
    <name type="scientific">candidate division WWE3 bacterium CSP1-7</name>
    <dbReference type="NCBI Taxonomy" id="1576480"/>
    <lineage>
        <taxon>Bacteria</taxon>
        <taxon>Katanobacteria</taxon>
    </lineage>
</organism>
<comment type="caution">
    <text evidence="1">The sequence shown here is derived from an EMBL/GenBank/DDBJ whole genome shotgun (WGS) entry which is preliminary data.</text>
</comment>
<name>A0A0T5ZWP6_UNCKA</name>
<sequence length="103" mass="10893">MGQVLPTQYQGENAIVPWVLSFTWAAEVSAPTSVTAYKNGTDVSSTVLSGSNSVSETNLTLKALGSTTGGELYIIDIVVAVDGVTDEWWLPVQVLKETTGKTT</sequence>
<proteinExistence type="predicted"/>
<reference evidence="1 2" key="1">
    <citation type="submission" date="2015-05" db="EMBL/GenBank/DDBJ databases">
        <title>Critical biogeochemical functions in the subsurface are associated with bacteria from new phyla and little studied lineages.</title>
        <authorList>
            <person name="Hug L.A."/>
            <person name="Thomas B.C."/>
            <person name="Sharon I."/>
            <person name="Brown C.T."/>
            <person name="Sharma R."/>
            <person name="Hettich R.L."/>
            <person name="Wilkins M.J."/>
            <person name="Williams K.H."/>
            <person name="Singh A."/>
            <person name="Banfield J.F."/>
        </authorList>
    </citation>
    <scope>NUCLEOTIDE SEQUENCE [LARGE SCALE GENOMIC DNA]</scope>
    <source>
        <strain evidence="1">CSP1-7</strain>
    </source>
</reference>
<dbReference type="STRING" id="1576480.XU08_C0007G0019"/>